<dbReference type="FunFam" id="3.10.450.60:FF:000002">
    <property type="entry name" value="Lipoxygenase"/>
    <property type="match status" value="1"/>
</dbReference>
<evidence type="ECO:0000256" key="10">
    <source>
        <dbReference type="ARBA" id="ARBA00023098"/>
    </source>
</evidence>
<evidence type="ECO:0000259" key="15">
    <source>
        <dbReference type="PROSITE" id="PS50095"/>
    </source>
</evidence>
<protein>
    <recommendedName>
        <fullName evidence="14">Lipoxygenase</fullName>
        <ecNumber evidence="14">1.13.11.-</ecNumber>
    </recommendedName>
</protein>
<dbReference type="SUPFAM" id="SSF49723">
    <property type="entry name" value="Lipase/lipooxygenase domain (PLAT/LH2 domain)"/>
    <property type="match status" value="1"/>
</dbReference>
<dbReference type="PROSITE" id="PS50095">
    <property type="entry name" value="PLAT"/>
    <property type="match status" value="1"/>
</dbReference>
<evidence type="ECO:0000256" key="3">
    <source>
        <dbReference type="ARBA" id="ARBA00022516"/>
    </source>
</evidence>
<dbReference type="PROSITE" id="PS00081">
    <property type="entry name" value="LIPOXYGENASE_2"/>
    <property type="match status" value="1"/>
</dbReference>
<dbReference type="CDD" id="cd01751">
    <property type="entry name" value="PLAT_LH2"/>
    <property type="match status" value="1"/>
</dbReference>
<dbReference type="Gene3D" id="2.60.60.20">
    <property type="entry name" value="PLAT/LH2 domain"/>
    <property type="match status" value="1"/>
</dbReference>
<dbReference type="InterPro" id="IPR001246">
    <property type="entry name" value="LipOase_plant"/>
</dbReference>
<reference evidence="17" key="1">
    <citation type="journal article" date="2021" name="J. Hered.">
        <title>Genome Assembly of Salicaceae Populus deltoides (Eastern Cottonwood) I-69 Based on Nanopore Sequencing and Hi-C Technologies.</title>
        <authorList>
            <person name="Bai S."/>
            <person name="Wu H."/>
            <person name="Zhang J."/>
            <person name="Pan Z."/>
            <person name="Zhao W."/>
            <person name="Li Z."/>
            <person name="Tong C."/>
        </authorList>
    </citation>
    <scope>NUCLEOTIDE SEQUENCE</scope>
    <source>
        <tissue evidence="17">Leaf</tissue>
    </source>
</reference>
<evidence type="ECO:0000256" key="4">
    <source>
        <dbReference type="ARBA" id="ARBA00022723"/>
    </source>
</evidence>
<dbReference type="Pfam" id="PF01477">
    <property type="entry name" value="PLAT"/>
    <property type="match status" value="1"/>
</dbReference>
<evidence type="ECO:0000256" key="2">
    <source>
        <dbReference type="ARBA" id="ARBA00009419"/>
    </source>
</evidence>
<dbReference type="Gene3D" id="1.20.245.10">
    <property type="entry name" value="Lipoxygenase-1, Domain 5"/>
    <property type="match status" value="1"/>
</dbReference>
<dbReference type="InterPro" id="IPR036226">
    <property type="entry name" value="LipOase_C_sf"/>
</dbReference>
<dbReference type="GO" id="GO:0016702">
    <property type="term" value="F:oxidoreductase activity, acting on single donors with incorporation of molecular oxygen, incorporation of two atoms of oxygen"/>
    <property type="evidence" value="ECO:0007669"/>
    <property type="project" value="InterPro"/>
</dbReference>
<evidence type="ECO:0000313" key="17">
    <source>
        <dbReference type="EMBL" id="KAH8521159.1"/>
    </source>
</evidence>
<proteinExistence type="inferred from homology"/>
<keyword evidence="8 13" id="KW-0560">Oxidoreductase</keyword>
<evidence type="ECO:0000256" key="14">
    <source>
        <dbReference type="RuleBase" id="RU003975"/>
    </source>
</evidence>
<dbReference type="InterPro" id="IPR027433">
    <property type="entry name" value="Lipoxygenase_dom_3"/>
</dbReference>
<comment type="similarity">
    <text evidence="2 13">Belongs to the lipoxygenase family.</text>
</comment>
<evidence type="ECO:0000256" key="12">
    <source>
        <dbReference type="PROSITE-ProRule" id="PRU00152"/>
    </source>
</evidence>
<dbReference type="Gene3D" id="3.10.450.60">
    <property type="match status" value="1"/>
</dbReference>
<evidence type="ECO:0000256" key="1">
    <source>
        <dbReference type="ARBA" id="ARBA00001962"/>
    </source>
</evidence>
<comment type="function">
    <text evidence="14">Plant lipoxygenase may be involved in a number of diverse aspects of plant physiology including growth and development, pest resistance, and senescence or responses to wounding.</text>
</comment>
<dbReference type="Gene3D" id="4.10.375.10">
    <property type="entry name" value="Lipoxygenase-1, Domain 2"/>
    <property type="match status" value="1"/>
</dbReference>
<dbReference type="PROSITE" id="PS51393">
    <property type="entry name" value="LIPOXYGENASE_3"/>
    <property type="match status" value="1"/>
</dbReference>
<evidence type="ECO:0000256" key="11">
    <source>
        <dbReference type="ARBA" id="ARBA00023160"/>
    </source>
</evidence>
<comment type="cofactor">
    <cofactor evidence="1 13">
        <name>Fe cation</name>
        <dbReference type="ChEBI" id="CHEBI:24875"/>
    </cofactor>
</comment>
<evidence type="ECO:0000259" key="16">
    <source>
        <dbReference type="PROSITE" id="PS51393"/>
    </source>
</evidence>
<dbReference type="GO" id="GO:0031408">
    <property type="term" value="P:oxylipin biosynthetic process"/>
    <property type="evidence" value="ECO:0007669"/>
    <property type="project" value="UniProtKB-UniRule"/>
</dbReference>
<organism evidence="17 18">
    <name type="scientific">Populus deltoides</name>
    <name type="common">Eastern poplar</name>
    <name type="synonym">Eastern cottonwood</name>
    <dbReference type="NCBI Taxonomy" id="3696"/>
    <lineage>
        <taxon>Eukaryota</taxon>
        <taxon>Viridiplantae</taxon>
        <taxon>Streptophyta</taxon>
        <taxon>Embryophyta</taxon>
        <taxon>Tracheophyta</taxon>
        <taxon>Spermatophyta</taxon>
        <taxon>Magnoliopsida</taxon>
        <taxon>eudicotyledons</taxon>
        <taxon>Gunneridae</taxon>
        <taxon>Pentapetalae</taxon>
        <taxon>rosids</taxon>
        <taxon>fabids</taxon>
        <taxon>Malpighiales</taxon>
        <taxon>Salicaceae</taxon>
        <taxon>Saliceae</taxon>
        <taxon>Populus</taxon>
    </lineage>
</organism>
<dbReference type="InterPro" id="IPR001024">
    <property type="entry name" value="PLAT/LH2_dom"/>
</dbReference>
<evidence type="ECO:0000256" key="7">
    <source>
        <dbReference type="ARBA" id="ARBA00022964"/>
    </source>
</evidence>
<dbReference type="EMBL" id="JACEGQ020000001">
    <property type="protein sequence ID" value="KAH8521159.1"/>
    <property type="molecule type" value="Genomic_DNA"/>
</dbReference>
<comment type="pathway">
    <text evidence="14">Lipid metabolism; oxylipin biosynthesis.</text>
</comment>
<dbReference type="GO" id="GO:0034440">
    <property type="term" value="P:lipid oxidation"/>
    <property type="evidence" value="ECO:0007669"/>
    <property type="project" value="InterPro"/>
</dbReference>
<dbReference type="InterPro" id="IPR042057">
    <property type="entry name" value="Lipoxy_PLAT/LH2"/>
</dbReference>
<dbReference type="PRINTS" id="PR00087">
    <property type="entry name" value="LIPOXYGENASE"/>
</dbReference>
<keyword evidence="18" id="KW-1185">Reference proteome</keyword>
<dbReference type="InterPro" id="IPR013819">
    <property type="entry name" value="LipOase_C"/>
</dbReference>
<sequence>MALATEIIGGRLIDGSSFLPASKMLTNQRVGMVRRNKFLGSPVLVPSQQIRRQEQLKRAVRAPVAAISEDIIKTNNKTTVPEKAVNFKVRAVVTVRNKHKEDLKATIVKQLDSFTDKIGRNVVLELISTDVDPKSKEPKRSKPAALRDWSKKSNLKAERVHYTAEFTVDSNFGVPGAITVSNKHQQEFFMESITIEGFACGPVHFPCNSWIQSKKDHPGKRILFSNKPYLPSETPAGLRALREKELRDLRGDGKGVRKLSDRIYDFDVYNDLGNPDKSVNLTRPSLGGKKIPFPRRCRTGRLPMDSDITAESRVEKPLPLYVPRDEQFEESKKNTFSAGRLKSVLHNIIPSLKATISAENHDFSGFSDIDILYKEGLLLKVGLQDEIWKNLPLPKVVTKIQESSEGLLKYDTPKILSRDKFAWLRDDEFARQAVSGVNPVSIESLKVFPPKSNLDPEIYGPQESAFKEEHILGHLNGLSVSQALEENKLFIIDYHDAYLPFLDRINALDGRKAYATRTLFFLTPLGTLKPIAIELSLPPAGPNSRSKRVVTPPVDATSNWVWQLAKAHVCSNDAGVHQLVNHWLRTHASLEPFILAAHRQMSAMHPIFKLLDPHMRYTLEINALARQNLINADGVIESCFTPGRYCMEISAAAYKSSWRFDKEGLPAELIRRYIY</sequence>
<dbReference type="InterPro" id="IPR020834">
    <property type="entry name" value="LipOase_CS"/>
</dbReference>
<evidence type="ECO:0000256" key="5">
    <source>
        <dbReference type="ARBA" id="ARBA00022767"/>
    </source>
</evidence>
<dbReference type="InterPro" id="IPR000907">
    <property type="entry name" value="LipOase"/>
</dbReference>
<feature type="domain" description="PLAT" evidence="15">
    <location>
        <begin position="103"/>
        <end position="225"/>
    </location>
</feature>
<accession>A0A8T2ZV41</accession>
<comment type="caution">
    <text evidence="17">The sequence shown here is derived from an EMBL/GenBank/DDBJ whole genome shotgun (WGS) entry which is preliminary data.</text>
</comment>
<dbReference type="InterPro" id="IPR036392">
    <property type="entry name" value="PLAT/LH2_dom_sf"/>
</dbReference>
<dbReference type="PRINTS" id="PR00468">
    <property type="entry name" value="PLTLPOXGNASE"/>
</dbReference>
<dbReference type="GO" id="GO:0006633">
    <property type="term" value="P:fatty acid biosynthetic process"/>
    <property type="evidence" value="ECO:0007669"/>
    <property type="project" value="UniProtKB-KW"/>
</dbReference>
<evidence type="ECO:0000256" key="6">
    <source>
        <dbReference type="ARBA" id="ARBA00022832"/>
    </source>
</evidence>
<comment type="caution">
    <text evidence="12">Lacks conserved residue(s) required for the propagation of feature annotation.</text>
</comment>
<dbReference type="EC" id="1.13.11.-" evidence="14"/>
<dbReference type="GO" id="GO:0046872">
    <property type="term" value="F:metal ion binding"/>
    <property type="evidence" value="ECO:0007669"/>
    <property type="project" value="UniProtKB-UniRule"/>
</dbReference>
<evidence type="ECO:0000256" key="8">
    <source>
        <dbReference type="ARBA" id="ARBA00023002"/>
    </source>
</evidence>
<gene>
    <name evidence="17" type="ORF">H0E87_002283</name>
</gene>
<dbReference type="SUPFAM" id="SSF48484">
    <property type="entry name" value="Lipoxigenase"/>
    <property type="match status" value="1"/>
</dbReference>
<dbReference type="SMART" id="SM00308">
    <property type="entry name" value="LH2"/>
    <property type="match status" value="1"/>
</dbReference>
<dbReference type="Proteomes" id="UP000807159">
    <property type="component" value="Chromosome 1"/>
</dbReference>
<keyword evidence="11 14" id="KW-0275">Fatty acid biosynthesis</keyword>
<keyword evidence="10" id="KW-0443">Lipid metabolism</keyword>
<dbReference type="InterPro" id="IPR020833">
    <property type="entry name" value="LipOase_Fe_BS"/>
</dbReference>
<name>A0A8T2ZV41_POPDE</name>
<keyword evidence="9 13" id="KW-0408">Iron</keyword>
<keyword evidence="3 14" id="KW-0444">Lipid biosynthesis</keyword>
<dbReference type="FunFam" id="4.10.372.10:FF:000001">
    <property type="entry name" value="Lipoxygenase"/>
    <property type="match status" value="1"/>
</dbReference>
<dbReference type="AlphaFoldDB" id="A0A8T2ZV41"/>
<dbReference type="PROSITE" id="PS00711">
    <property type="entry name" value="LIPOXYGENASE_1"/>
    <property type="match status" value="1"/>
</dbReference>
<evidence type="ECO:0000256" key="13">
    <source>
        <dbReference type="RuleBase" id="RU003974"/>
    </source>
</evidence>
<feature type="domain" description="Lipoxygenase" evidence="16">
    <location>
        <begin position="228"/>
        <end position="675"/>
    </location>
</feature>
<dbReference type="PANTHER" id="PTHR11771">
    <property type="entry name" value="LIPOXYGENASE"/>
    <property type="match status" value="1"/>
</dbReference>
<evidence type="ECO:0000256" key="9">
    <source>
        <dbReference type="ARBA" id="ARBA00023004"/>
    </source>
</evidence>
<keyword evidence="7 13" id="KW-0223">Dioxygenase</keyword>
<evidence type="ECO:0000313" key="18">
    <source>
        <dbReference type="Proteomes" id="UP000807159"/>
    </source>
</evidence>
<keyword evidence="6" id="KW-0276">Fatty acid metabolism</keyword>
<dbReference type="Pfam" id="PF00305">
    <property type="entry name" value="Lipoxygenase"/>
    <property type="match status" value="1"/>
</dbReference>
<keyword evidence="4 13" id="KW-0479">Metal-binding</keyword>
<dbReference type="FunFam" id="4.10.375.10:FF:000001">
    <property type="entry name" value="Lipoxygenase"/>
    <property type="match status" value="1"/>
</dbReference>
<keyword evidence="5 14" id="KW-0925">Oxylipin biosynthesis</keyword>
<dbReference type="Gene3D" id="4.10.372.10">
    <property type="entry name" value="Lipoxygenase-1, Domain 3"/>
    <property type="match status" value="1"/>
</dbReference>